<gene>
    <name evidence="2" type="ORF">CTI12_AA190500</name>
</gene>
<reference evidence="2 3" key="1">
    <citation type="journal article" date="2018" name="Mol. Plant">
        <title>The genome of Artemisia annua provides insight into the evolution of Asteraceae family and artemisinin biosynthesis.</title>
        <authorList>
            <person name="Shen Q."/>
            <person name="Zhang L."/>
            <person name="Liao Z."/>
            <person name="Wang S."/>
            <person name="Yan T."/>
            <person name="Shi P."/>
            <person name="Liu M."/>
            <person name="Fu X."/>
            <person name="Pan Q."/>
            <person name="Wang Y."/>
            <person name="Lv Z."/>
            <person name="Lu X."/>
            <person name="Zhang F."/>
            <person name="Jiang W."/>
            <person name="Ma Y."/>
            <person name="Chen M."/>
            <person name="Hao X."/>
            <person name="Li L."/>
            <person name="Tang Y."/>
            <person name="Lv G."/>
            <person name="Zhou Y."/>
            <person name="Sun X."/>
            <person name="Brodelius P.E."/>
            <person name="Rose J.K.C."/>
            <person name="Tang K."/>
        </authorList>
    </citation>
    <scope>NUCLEOTIDE SEQUENCE [LARGE SCALE GENOMIC DNA]</scope>
    <source>
        <strain evidence="3">cv. Huhao1</strain>
        <tissue evidence="2">Leaf</tissue>
    </source>
</reference>
<name>A0A2U1P5Y7_ARTAN</name>
<dbReference type="SUPFAM" id="SSF48019">
    <property type="entry name" value="post-AAA+ oligomerization domain-like"/>
    <property type="match status" value="1"/>
</dbReference>
<protein>
    <submittedName>
        <fullName evidence="2">DPP6 N-terminal domain-like protein</fullName>
    </submittedName>
</protein>
<dbReference type="InterPro" id="IPR027417">
    <property type="entry name" value="P-loop_NTPase"/>
</dbReference>
<dbReference type="PANTHER" id="PTHR32161:SF8">
    <property type="entry name" value="DPP6 N-TERMINAL DOMAIN-LIKE PROTEIN"/>
    <property type="match status" value="1"/>
</dbReference>
<dbReference type="PANTHER" id="PTHR32161">
    <property type="entry name" value="DPP6 N-TERMINAL DOMAIN-LIKE PROTEIN"/>
    <property type="match status" value="1"/>
</dbReference>
<evidence type="ECO:0000313" key="2">
    <source>
        <dbReference type="EMBL" id="PWA81158.1"/>
    </source>
</evidence>
<dbReference type="InterPro" id="IPR011042">
    <property type="entry name" value="6-blade_b-propeller_TolB-like"/>
</dbReference>
<dbReference type="Pfam" id="PF08542">
    <property type="entry name" value="Rep_fac_C"/>
    <property type="match status" value="1"/>
</dbReference>
<evidence type="ECO:0000259" key="1">
    <source>
        <dbReference type="Pfam" id="PF08542"/>
    </source>
</evidence>
<dbReference type="InterPro" id="IPR011659">
    <property type="entry name" value="WD40"/>
</dbReference>
<keyword evidence="3" id="KW-1185">Reference proteome</keyword>
<dbReference type="Gene3D" id="2.120.10.30">
    <property type="entry name" value="TolB, C-terminal domain"/>
    <property type="match status" value="6"/>
</dbReference>
<dbReference type="Proteomes" id="UP000245207">
    <property type="component" value="Unassembled WGS sequence"/>
</dbReference>
<dbReference type="STRING" id="35608.A0A2U1P5Y7"/>
<dbReference type="InterPro" id="IPR013748">
    <property type="entry name" value="Rep_factorC_C"/>
</dbReference>
<dbReference type="GO" id="GO:0003677">
    <property type="term" value="F:DNA binding"/>
    <property type="evidence" value="ECO:0007669"/>
    <property type="project" value="InterPro"/>
</dbReference>
<dbReference type="SUPFAM" id="SSF69304">
    <property type="entry name" value="Tricorn protease N-terminal domain"/>
    <property type="match status" value="1"/>
</dbReference>
<evidence type="ECO:0000313" key="3">
    <source>
        <dbReference type="Proteomes" id="UP000245207"/>
    </source>
</evidence>
<proteinExistence type="predicted"/>
<comment type="caution">
    <text evidence="2">The sequence shown here is derived from an EMBL/GenBank/DDBJ whole genome shotgun (WGS) entry which is preliminary data.</text>
</comment>
<organism evidence="2 3">
    <name type="scientific">Artemisia annua</name>
    <name type="common">Sweet wormwood</name>
    <dbReference type="NCBI Taxonomy" id="35608"/>
    <lineage>
        <taxon>Eukaryota</taxon>
        <taxon>Viridiplantae</taxon>
        <taxon>Streptophyta</taxon>
        <taxon>Embryophyta</taxon>
        <taxon>Tracheophyta</taxon>
        <taxon>Spermatophyta</taxon>
        <taxon>Magnoliopsida</taxon>
        <taxon>eudicotyledons</taxon>
        <taxon>Gunneridae</taxon>
        <taxon>Pentapetalae</taxon>
        <taxon>asterids</taxon>
        <taxon>campanulids</taxon>
        <taxon>Asterales</taxon>
        <taxon>Asteraceae</taxon>
        <taxon>Asteroideae</taxon>
        <taxon>Anthemideae</taxon>
        <taxon>Artemisiinae</taxon>
        <taxon>Artemisia</taxon>
    </lineage>
</organism>
<dbReference type="EMBL" id="PKPP01001625">
    <property type="protein sequence ID" value="PWA81158.1"/>
    <property type="molecule type" value="Genomic_DNA"/>
</dbReference>
<dbReference type="GO" id="GO:0006260">
    <property type="term" value="P:DNA replication"/>
    <property type="evidence" value="ECO:0007669"/>
    <property type="project" value="InterPro"/>
</dbReference>
<dbReference type="SUPFAM" id="SSF52540">
    <property type="entry name" value="P-loop containing nucleoside triphosphate hydrolases"/>
    <property type="match status" value="1"/>
</dbReference>
<accession>A0A2U1P5Y7</accession>
<dbReference type="Pfam" id="PF07676">
    <property type="entry name" value="PD40"/>
    <property type="match status" value="8"/>
</dbReference>
<feature type="domain" description="Replication factor C C-terminal" evidence="1">
    <location>
        <begin position="97"/>
        <end position="159"/>
    </location>
</feature>
<dbReference type="SUPFAM" id="SSF82171">
    <property type="entry name" value="DPP6 N-terminal domain-like"/>
    <property type="match status" value="3"/>
</dbReference>
<dbReference type="Gene3D" id="1.20.272.10">
    <property type="match status" value="1"/>
</dbReference>
<dbReference type="OrthoDB" id="43744at2759"/>
<dbReference type="InterPro" id="IPR008921">
    <property type="entry name" value="DNA_pol3_clamp-load_cplx_C"/>
</dbReference>
<sequence length="1469" mass="160643">MLYGPPGTGKITTALAIAHQLYGSCCWVCSARGLSLPPFKIIILDEADSVTEDAQALATLSSISQDLRAITFLQGAARLFGSSISSKDLISVSGVIPHEVVQALLAACKSGSFGSANKEVNNVIAEGYPVSQMLSQLFDMVVESEDVSDEQKARICKKTSIIFTTDGRSRYAFDIFSVPLNTTTISKDHELHLTDGHSVNYNGYFVTPSVNQTLTTVTDPLQTHLVYVTERNGSSSIFLDTVSYTGFDHTRKILLQTESTRSTESTLSTESARAELTRSQRRLVGGSGDGKVSMKDRPSLVNGFLVYVSTHEDPGVARTSWAAVYSTELSTGLTRRLSPEGVADFSPAVSPSGLWTAVASSGDKGWGGCGAWGWPSWGDEGRIYFHRRDEDGWWSVYLAILPRSGSVMVDSVVTWRVTPPGLHSFTPAASVADKSVIAVATRRPGSDYRHIEIYDVVSGSFKELTRLVAPRVNHYNPFISPDATRVGYHKCRGSERNGKNTENDLFLENIETRKEEISLFRIDGSFPSFSPDGDRIAYVRLPGLYVANSDGSGQREILSNITAFSTAWNPKRKGVIYTSIGPTFASVDTGVDIVEVDLDADDVTFKKLTVGGQNNAFPAVSPNGKSIVFRSGRTGYKNLYIMNAADGEKGGITQLTNGPWSDTMSNWSPDGEWIAFASDRHSPGSGSFALYMIHPNGTGLRQLIHSGSAGRTNHPWFSPDGKYIVFTSDYAAVSAEPISNPQVYQPYGDIFTMKLDGSELTRLTHNPYEDGTPSWGPKYMKPKNVEWSIATDTSIIFTTNGRSRYAFDIFSLPLNTTTISKDHELHLTDGHSVNFNGYFVTPSVNRTLTTVTDPLQTHLVYVTERNGSSSIFIDTVSYTGFEHTRKILLQTESTRSTESAPAELTRSQRRLVGGGGNDGKVSMKDRPSLVNGFLVYVSTHEDPGVARTSWAAVYSTELSTGLTRRLSPEGVADFSPAVSPSGLWTAVASSGDKGWDGEVEELSTDIYVFRTEDGSGRVKVVEHGGWPSWGDEGRIYFHRRGEDGWWSVYVATLPQSGSVTVDSVVTWRVTPPGLHAFTPAASVADKSVISVATRRPGSDYRHIEIYDVVSGSFKELTRLVAPRVNHYNPFISPDATRVGYHKCRGSERNGKRTENDLFLENIRTRKEGISLFRIDGSFPSFSPDGDRIAYVGLPGLYVANSDGSGQREILSDITAFSTAWNPKRKGVIYTSIGPEFASEDTSVDIVEVDLDADDVTFKKLTVGGQNNAFPAVSPDGKLIVFRSGRTGHKNLYIMNAIDGEKGGITQLTNGPWSDTMCIWSPDGEWIAFASDRRSPGSGSFALYMIHPNGTGLRQLIHSGSAGRTNHPWFSPDGKYIVFTSDYAAVSAEPISNPHHYQPYGDIFTMKLDGSELTRLTHNSFEDGTPSWGPKYMKPKNVEWSIGEEKCSFEDCQWLAITDSFDDAKIQCGG</sequence>